<reference evidence="3" key="1">
    <citation type="submission" date="2011-12" db="EMBL/GenBank/DDBJ databases">
        <title>Complete genome sequence of Streptomyces cattleya strain DSM 46488.</title>
        <authorList>
            <person name="Ou H.-Y."/>
            <person name="Li P."/>
            <person name="Zhao C."/>
            <person name="O'Hagan D."/>
            <person name="Deng Z."/>
        </authorList>
    </citation>
    <scope>NUCLEOTIDE SEQUENCE [LARGE SCALE GENOMIC DNA]</scope>
    <source>
        <strain evidence="3">ATCC 35852 / DSM 46488 / JCM 4925 / NBRC 14057 / NRRL 8057</strain>
        <plasmid evidence="3">Plasmid pSCATT</plasmid>
    </source>
</reference>
<protein>
    <submittedName>
        <fullName evidence="2">Uncharacterized protein</fullName>
    </submittedName>
</protein>
<gene>
    <name evidence="2" type="ordered locus">SCATT_p04140</name>
</gene>
<dbReference type="Proteomes" id="UP000007842">
    <property type="component" value="Plasmid pSCATT"/>
</dbReference>
<dbReference type="KEGG" id="scy:SCATT_p04140"/>
<dbReference type="EMBL" id="CP003229">
    <property type="protein sequence ID" value="AEW98607.1"/>
    <property type="molecule type" value="Genomic_DNA"/>
</dbReference>
<feature type="compositionally biased region" description="Polar residues" evidence="1">
    <location>
        <begin position="131"/>
        <end position="142"/>
    </location>
</feature>
<evidence type="ECO:0000256" key="1">
    <source>
        <dbReference type="SAM" id="MobiDB-lite"/>
    </source>
</evidence>
<evidence type="ECO:0000313" key="3">
    <source>
        <dbReference type="Proteomes" id="UP000007842"/>
    </source>
</evidence>
<organism evidence="2 3">
    <name type="scientific">Streptantibioticus cattleyicolor (strain ATCC 35852 / DSM 46488 / JCM 4925 / NBRC 14057 / NRRL 8057)</name>
    <name type="common">Streptomyces cattleya</name>
    <dbReference type="NCBI Taxonomy" id="1003195"/>
    <lineage>
        <taxon>Bacteria</taxon>
        <taxon>Bacillati</taxon>
        <taxon>Actinomycetota</taxon>
        <taxon>Actinomycetes</taxon>
        <taxon>Kitasatosporales</taxon>
        <taxon>Streptomycetaceae</taxon>
        <taxon>Streptantibioticus</taxon>
    </lineage>
</organism>
<keyword evidence="2" id="KW-0614">Plasmid</keyword>
<geneLocation type="plasmid" evidence="2 3">
    <name>pSCATT</name>
</geneLocation>
<sequence>MHRFPSCHIGARLHENTPWVSRGNGVTTGTPYGLFIVPVGFPVDSRHRNRQAHRRPASPGRAMHGQGRIPRSTRGERSPRGKGGTGVGGGTGGTDTGCVGSAEGVVVIRCPDAGDPKSNRVGGFPCEHRSATGSGSTPAPWG</sequence>
<accession>G8XFW8</accession>
<evidence type="ECO:0000313" key="2">
    <source>
        <dbReference type="EMBL" id="AEW98607.1"/>
    </source>
</evidence>
<proteinExistence type="predicted"/>
<name>G8XFW8_STREN</name>
<dbReference type="HOGENOM" id="CLU_1814695_0_0_11"/>
<keyword evidence="3" id="KW-1185">Reference proteome</keyword>
<feature type="region of interest" description="Disordered" evidence="1">
    <location>
        <begin position="110"/>
        <end position="142"/>
    </location>
</feature>
<feature type="compositionally biased region" description="Basic residues" evidence="1">
    <location>
        <begin position="47"/>
        <end position="56"/>
    </location>
</feature>
<dbReference type="AlphaFoldDB" id="G8XFW8"/>
<dbReference type="PATRIC" id="fig|1003195.29.peg.6210"/>
<feature type="compositionally biased region" description="Gly residues" evidence="1">
    <location>
        <begin position="81"/>
        <end position="95"/>
    </location>
</feature>
<feature type="region of interest" description="Disordered" evidence="1">
    <location>
        <begin position="44"/>
        <end position="98"/>
    </location>
</feature>